<dbReference type="AlphaFoldDB" id="A0ABD7HG78"/>
<organism evidence="1 2">
    <name type="scientific">Mycobacteroides abscessus</name>
    <dbReference type="NCBI Taxonomy" id="36809"/>
    <lineage>
        <taxon>Bacteria</taxon>
        <taxon>Bacillati</taxon>
        <taxon>Actinomycetota</taxon>
        <taxon>Actinomycetes</taxon>
        <taxon>Mycobacteriales</taxon>
        <taxon>Mycobacteriaceae</taxon>
        <taxon>Mycobacteroides</taxon>
    </lineage>
</organism>
<proteinExistence type="predicted"/>
<comment type="caution">
    <text evidence="1">The sequence shown here is derived from an EMBL/GenBank/DDBJ whole genome shotgun (WGS) entry which is preliminary data.</text>
</comment>
<reference evidence="1 2" key="1">
    <citation type="submission" date="2018-08" db="EMBL/GenBank/DDBJ databases">
        <title>Linezolid Resistance in Mycobacterium abscessus: MIC Distribution and Comprehensive Investigation of Resistance Mechanisms.</title>
        <authorList>
            <person name="Ye M."/>
            <person name="Xu L."/>
            <person name="Zou Y."/>
            <person name="Li B."/>
            <person name="Guo Q."/>
            <person name="Zhang Y."/>
            <person name="Zhan M."/>
            <person name="Xu B."/>
            <person name="Yu F."/>
            <person name="Zhang Z."/>
            <person name="Chu H."/>
        </authorList>
    </citation>
    <scope>NUCLEOTIDE SEQUENCE [LARGE SCALE GENOMIC DNA]</scope>
    <source>
        <strain evidence="1 2">G143</strain>
    </source>
</reference>
<dbReference type="EMBL" id="QXBN01000050">
    <property type="protein sequence ID" value="RIT28654.1"/>
    <property type="molecule type" value="Genomic_DNA"/>
</dbReference>
<sequence>MANDVPGFLDRINALWDWHSSTCHRCRRTQAEVPGKWGYRMLFNSVPVAMVCPECTTPEEFAECQIRDATTKYIRDGNRWIASPKLIDE</sequence>
<gene>
    <name evidence="1" type="ORF">D2E76_27340</name>
</gene>
<dbReference type="Proteomes" id="UP000284557">
    <property type="component" value="Unassembled WGS sequence"/>
</dbReference>
<evidence type="ECO:0008006" key="3">
    <source>
        <dbReference type="Google" id="ProtNLM"/>
    </source>
</evidence>
<accession>A0ABD7HG78</accession>
<name>A0ABD7HG78_9MYCO</name>
<protein>
    <recommendedName>
        <fullName evidence="3">Bacteriophage protein</fullName>
    </recommendedName>
</protein>
<evidence type="ECO:0000313" key="2">
    <source>
        <dbReference type="Proteomes" id="UP000284557"/>
    </source>
</evidence>
<dbReference type="RefSeq" id="WP_108744165.1">
    <property type="nucleotide sequence ID" value="NZ_CP029076.1"/>
</dbReference>
<evidence type="ECO:0000313" key="1">
    <source>
        <dbReference type="EMBL" id="RIT28654.1"/>
    </source>
</evidence>